<dbReference type="EMBL" id="BDIP01000324">
    <property type="protein sequence ID" value="GIQ81177.1"/>
    <property type="molecule type" value="Genomic_DNA"/>
</dbReference>
<comment type="caution">
    <text evidence="4">The sequence shown here is derived from an EMBL/GenBank/DDBJ whole genome shotgun (WGS) entry which is preliminary data.</text>
</comment>
<feature type="compositionally biased region" description="Basic and acidic residues" evidence="2">
    <location>
        <begin position="514"/>
        <end position="528"/>
    </location>
</feature>
<feature type="coiled-coil region" evidence="1">
    <location>
        <begin position="561"/>
        <end position="588"/>
    </location>
</feature>
<dbReference type="Gene3D" id="2.20.70.10">
    <property type="match status" value="1"/>
</dbReference>
<dbReference type="InterPro" id="IPR036020">
    <property type="entry name" value="WW_dom_sf"/>
</dbReference>
<dbReference type="PROSITE" id="PS50020">
    <property type="entry name" value="WW_DOMAIN_2"/>
    <property type="match status" value="1"/>
</dbReference>
<organism evidence="4 5">
    <name type="scientific">Kipferlia bialata</name>
    <dbReference type="NCBI Taxonomy" id="797122"/>
    <lineage>
        <taxon>Eukaryota</taxon>
        <taxon>Metamonada</taxon>
        <taxon>Carpediemonas-like organisms</taxon>
        <taxon>Kipferlia</taxon>
    </lineage>
</organism>
<feature type="region of interest" description="Disordered" evidence="2">
    <location>
        <begin position="84"/>
        <end position="164"/>
    </location>
</feature>
<reference evidence="4 5" key="1">
    <citation type="journal article" date="2018" name="PLoS ONE">
        <title>The draft genome of Kipferlia bialata reveals reductive genome evolution in fornicate parasites.</title>
        <authorList>
            <person name="Tanifuji G."/>
            <person name="Takabayashi S."/>
            <person name="Kume K."/>
            <person name="Takagi M."/>
            <person name="Nakayama T."/>
            <person name="Kamikawa R."/>
            <person name="Inagaki Y."/>
            <person name="Hashimoto T."/>
        </authorList>
    </citation>
    <scope>NUCLEOTIDE SEQUENCE [LARGE SCALE GENOMIC DNA]</scope>
    <source>
        <strain evidence="4">NY0173</strain>
    </source>
</reference>
<evidence type="ECO:0000256" key="1">
    <source>
        <dbReference type="SAM" id="Coils"/>
    </source>
</evidence>
<keyword evidence="5" id="KW-1185">Reference proteome</keyword>
<dbReference type="Pfam" id="PF00397">
    <property type="entry name" value="WW"/>
    <property type="match status" value="1"/>
</dbReference>
<evidence type="ECO:0000313" key="5">
    <source>
        <dbReference type="Proteomes" id="UP000265618"/>
    </source>
</evidence>
<evidence type="ECO:0000256" key="2">
    <source>
        <dbReference type="SAM" id="MobiDB-lite"/>
    </source>
</evidence>
<protein>
    <recommendedName>
        <fullName evidence="3">WW domain-containing protein</fullName>
    </recommendedName>
</protein>
<dbReference type="PANTHER" id="PTHR13138:SF3">
    <property type="entry name" value="CD2 ANTIGEN CYTOPLASMIC TAIL-BINDING PROTEIN 2"/>
    <property type="match status" value="1"/>
</dbReference>
<sequence length="589" mass="63445">MGVYRTILLVKKGLSGSIPVQWEHPLVEKASLAALGLELPIGWASHKDSSGDVYYFNTARGITCWEHPQKKRLLKQLVLRSIKSNRRATSGRAPPPLPGTDVTSPTHTLSPSASERDSQRPRQKGITPRSDSMAAPATLSPTTGLVSPRADAETDPSAKEAVTSPLSTLARLRVKETTRGKKGGAFWEEEKKRLEAATTAERVTAELAGRRKPSSIDDETGYEAEMDRDRDGAVAQQRERELFSATSPTVGMTSSPSASVYASSVSAPSLPLPSFSTLPVSLKRGIEIARQRKAGREGGSREGEEGVGATLWHHGFCTTLQTMLDTHIGDDATLNRLLCMSGTGDAHSSADIRGQSKKVQTLLAAKDKRALLSAEKALNIESGDSFSHQYLGEENQGSVPLGFEPATMADDLCADGDVEVDEGGGIVFTAAYRKAMKEDAWIDESLEKGVNIRAIAKGKAKARQQSRGHRPMGDTAPDHLIRSIIAVLKSGETPRDGVRRLGTASKGASKRPLTRKEQRLKAKADAKRGGPAPEDTASTDAKAAFDAIISANLELLRRYDLNVEDENKERLEARLARVEAEMAESAADK</sequence>
<evidence type="ECO:0000259" key="3">
    <source>
        <dbReference type="PROSITE" id="PS50020"/>
    </source>
</evidence>
<name>A0A9K3GFV3_9EUKA</name>
<dbReference type="CDD" id="cd00201">
    <property type="entry name" value="WW"/>
    <property type="match status" value="1"/>
</dbReference>
<dbReference type="SUPFAM" id="SSF51045">
    <property type="entry name" value="WW domain"/>
    <property type="match status" value="1"/>
</dbReference>
<dbReference type="GO" id="GO:0005682">
    <property type="term" value="C:U5 snRNP"/>
    <property type="evidence" value="ECO:0007669"/>
    <property type="project" value="InterPro"/>
</dbReference>
<feature type="compositionally biased region" description="Polar residues" evidence="2">
    <location>
        <begin position="101"/>
        <end position="113"/>
    </location>
</feature>
<keyword evidence="1" id="KW-0175">Coiled coil</keyword>
<dbReference type="Proteomes" id="UP000265618">
    <property type="component" value="Unassembled WGS sequence"/>
</dbReference>
<dbReference type="PANTHER" id="PTHR13138">
    <property type="entry name" value="PROTEIN LIN1"/>
    <property type="match status" value="1"/>
</dbReference>
<feature type="region of interest" description="Disordered" evidence="2">
    <location>
        <begin position="495"/>
        <end position="539"/>
    </location>
</feature>
<dbReference type="InterPro" id="IPR001202">
    <property type="entry name" value="WW_dom"/>
</dbReference>
<dbReference type="InterPro" id="IPR039905">
    <property type="entry name" value="CD2BP2/Lin1"/>
</dbReference>
<feature type="domain" description="WW" evidence="3">
    <location>
        <begin position="37"/>
        <end position="70"/>
    </location>
</feature>
<dbReference type="OrthoDB" id="194237at2759"/>
<gene>
    <name evidence="4" type="ORF">KIPB_002092</name>
</gene>
<dbReference type="SMART" id="SM00456">
    <property type="entry name" value="WW"/>
    <property type="match status" value="1"/>
</dbReference>
<proteinExistence type="predicted"/>
<dbReference type="PROSITE" id="PS01159">
    <property type="entry name" value="WW_DOMAIN_1"/>
    <property type="match status" value="1"/>
</dbReference>
<accession>A0A9K3GFV3</accession>
<dbReference type="AlphaFoldDB" id="A0A9K3GFV3"/>
<evidence type="ECO:0000313" key="4">
    <source>
        <dbReference type="EMBL" id="GIQ81177.1"/>
    </source>
</evidence>